<dbReference type="InterPro" id="IPR012853">
    <property type="entry name" value="CPT"/>
</dbReference>
<keyword evidence="2" id="KW-1185">Reference proteome</keyword>
<protein>
    <recommendedName>
        <fullName evidence="3">Chloramphenicol phosphotransferase</fullName>
    </recommendedName>
</protein>
<sequence>MTGTVLFINGASSSGKTSLCRALQAIWPGPLAMVGVDTLISMLPLAYTGFGERAAEGYPFHREEDAEGRSLIRARTGPAGRILNGRMAEFVAGVAADGLDVAVDHVVLEPEDFEDFAAVLDPARSWLIGMRCNLEVLEAREKGRGDRALSLAREQAGRVHSGRWTYDLELDSARAPPPALARTVLEFVAGRAPAAFAQARGRGRSAG</sequence>
<dbReference type="InterPro" id="IPR027417">
    <property type="entry name" value="P-loop_NTPase"/>
</dbReference>
<dbReference type="Proteomes" id="UP001597237">
    <property type="component" value="Unassembled WGS sequence"/>
</dbReference>
<evidence type="ECO:0000313" key="1">
    <source>
        <dbReference type="EMBL" id="MFD1785203.1"/>
    </source>
</evidence>
<evidence type="ECO:0000313" key="2">
    <source>
        <dbReference type="Proteomes" id="UP001597237"/>
    </source>
</evidence>
<dbReference type="Gene3D" id="3.40.50.300">
    <property type="entry name" value="P-loop containing nucleotide triphosphate hydrolases"/>
    <property type="match status" value="1"/>
</dbReference>
<comment type="caution">
    <text evidence="1">The sequence shown here is derived from an EMBL/GenBank/DDBJ whole genome shotgun (WGS) entry which is preliminary data.</text>
</comment>
<gene>
    <name evidence="1" type="ORF">ACFSC0_17515</name>
</gene>
<accession>A0ABW4N5U9</accession>
<evidence type="ECO:0008006" key="3">
    <source>
        <dbReference type="Google" id="ProtNLM"/>
    </source>
</evidence>
<dbReference type="RefSeq" id="WP_377282156.1">
    <property type="nucleotide sequence ID" value="NZ_JBHRSI010000005.1"/>
</dbReference>
<dbReference type="Pfam" id="PF07931">
    <property type="entry name" value="CPT"/>
    <property type="match status" value="1"/>
</dbReference>
<dbReference type="EMBL" id="JBHUEY010000006">
    <property type="protein sequence ID" value="MFD1785203.1"/>
    <property type="molecule type" value="Genomic_DNA"/>
</dbReference>
<organism evidence="1 2">
    <name type="scientific">Phenylobacterium terrae</name>
    <dbReference type="NCBI Taxonomy" id="2665495"/>
    <lineage>
        <taxon>Bacteria</taxon>
        <taxon>Pseudomonadati</taxon>
        <taxon>Pseudomonadota</taxon>
        <taxon>Alphaproteobacteria</taxon>
        <taxon>Caulobacterales</taxon>
        <taxon>Caulobacteraceae</taxon>
        <taxon>Phenylobacterium</taxon>
    </lineage>
</organism>
<name>A0ABW4N5U9_9CAUL</name>
<proteinExistence type="predicted"/>
<reference evidence="2" key="1">
    <citation type="journal article" date="2019" name="Int. J. Syst. Evol. Microbiol.">
        <title>The Global Catalogue of Microorganisms (GCM) 10K type strain sequencing project: providing services to taxonomists for standard genome sequencing and annotation.</title>
        <authorList>
            <consortium name="The Broad Institute Genomics Platform"/>
            <consortium name="The Broad Institute Genome Sequencing Center for Infectious Disease"/>
            <person name="Wu L."/>
            <person name="Ma J."/>
        </authorList>
    </citation>
    <scope>NUCLEOTIDE SEQUENCE [LARGE SCALE GENOMIC DNA]</scope>
    <source>
        <strain evidence="2">DFY28</strain>
    </source>
</reference>
<dbReference type="PIRSF" id="PIRSF007531">
    <property type="entry name" value="CPT"/>
    <property type="match status" value="1"/>
</dbReference>
<dbReference type="SUPFAM" id="SSF52540">
    <property type="entry name" value="P-loop containing nucleoside triphosphate hydrolases"/>
    <property type="match status" value="1"/>
</dbReference>